<dbReference type="PROSITE" id="PS01124">
    <property type="entry name" value="HTH_ARAC_FAMILY_2"/>
    <property type="match status" value="1"/>
</dbReference>
<evidence type="ECO:0000313" key="6">
    <source>
        <dbReference type="Proteomes" id="UP001216674"/>
    </source>
</evidence>
<dbReference type="InterPro" id="IPR032687">
    <property type="entry name" value="AraC-type_N"/>
</dbReference>
<evidence type="ECO:0000256" key="2">
    <source>
        <dbReference type="ARBA" id="ARBA00023125"/>
    </source>
</evidence>
<name>A0ABT6AZX5_9BURK</name>
<dbReference type="InterPro" id="IPR018060">
    <property type="entry name" value="HTH_AraC"/>
</dbReference>
<dbReference type="SUPFAM" id="SSF46689">
    <property type="entry name" value="Homeodomain-like"/>
    <property type="match status" value="1"/>
</dbReference>
<gene>
    <name evidence="5" type="ORF">P3W85_35400</name>
</gene>
<feature type="domain" description="HTH araC/xylS-type" evidence="4">
    <location>
        <begin position="232"/>
        <end position="330"/>
    </location>
</feature>
<dbReference type="Pfam" id="PF12833">
    <property type="entry name" value="HTH_18"/>
    <property type="match status" value="1"/>
</dbReference>
<dbReference type="PANTHER" id="PTHR47894:SF4">
    <property type="entry name" value="HTH-TYPE TRANSCRIPTIONAL REGULATOR GADX"/>
    <property type="match status" value="1"/>
</dbReference>
<organism evidence="5 6">
    <name type="scientific">Cupriavidus basilensis</name>
    <dbReference type="NCBI Taxonomy" id="68895"/>
    <lineage>
        <taxon>Bacteria</taxon>
        <taxon>Pseudomonadati</taxon>
        <taxon>Pseudomonadota</taxon>
        <taxon>Betaproteobacteria</taxon>
        <taxon>Burkholderiales</taxon>
        <taxon>Burkholderiaceae</taxon>
        <taxon>Cupriavidus</taxon>
    </lineage>
</organism>
<keyword evidence="1" id="KW-0805">Transcription regulation</keyword>
<dbReference type="SMART" id="SM00342">
    <property type="entry name" value="HTH_ARAC"/>
    <property type="match status" value="1"/>
</dbReference>
<dbReference type="Proteomes" id="UP001216674">
    <property type="component" value="Unassembled WGS sequence"/>
</dbReference>
<dbReference type="PANTHER" id="PTHR47894">
    <property type="entry name" value="HTH-TYPE TRANSCRIPTIONAL REGULATOR GADX"/>
    <property type="match status" value="1"/>
</dbReference>
<comment type="caution">
    <text evidence="5">The sequence shown here is derived from an EMBL/GenBank/DDBJ whole genome shotgun (WGS) entry which is preliminary data.</text>
</comment>
<evidence type="ECO:0000313" key="5">
    <source>
        <dbReference type="EMBL" id="MDF3838185.1"/>
    </source>
</evidence>
<dbReference type="Pfam" id="PF12625">
    <property type="entry name" value="Arabinose_bd"/>
    <property type="match status" value="1"/>
</dbReference>
<sequence length="356" mass="39414">MSYYLRSASLTNYVDVAHALGLDPYQQLRAAKISRNVLLDPDIRIPAAHVGRLLDASAKAARADDFGLRMAEQRQLSNLGPLAFAVQEQPTLLRALESMVRYMDLQNESLSMRVERDGELVMIRLQLLSDEAIMLRQATDLAVGVMFRILSVFLGPSWRPRSISFSYPTPAITATWLRVFGMPALFNQDFDGIVCKAADLEAPLPSYDPVMAQQVHQYLATLLAQSNITMQDKVRKLVYVLLPSGLCSVERVAQHLGVDRRTIHRHLDQEGTTYLGIVGEARASLALRYIENRERQLSEVATLLGFSSLSAFSRWFADRFGCSVTRWRGRASAADAADPALGAVPAPAARRPAGKA</sequence>
<keyword evidence="3" id="KW-0804">Transcription</keyword>
<reference evidence="5 6" key="1">
    <citation type="submission" date="2023-03" db="EMBL/GenBank/DDBJ databases">
        <title>Draft assemblies of triclosan tolerant bacteria isolated from returned activated sludge.</title>
        <authorList>
            <person name="Van Hamelsveld S."/>
        </authorList>
    </citation>
    <scope>NUCLEOTIDE SEQUENCE [LARGE SCALE GENOMIC DNA]</scope>
    <source>
        <strain evidence="5 6">GW210010_S58</strain>
    </source>
</reference>
<dbReference type="EMBL" id="JARJLM010000569">
    <property type="protein sequence ID" value="MDF3838185.1"/>
    <property type="molecule type" value="Genomic_DNA"/>
</dbReference>
<evidence type="ECO:0000259" key="4">
    <source>
        <dbReference type="PROSITE" id="PS01124"/>
    </source>
</evidence>
<keyword evidence="6" id="KW-1185">Reference proteome</keyword>
<dbReference type="InterPro" id="IPR009057">
    <property type="entry name" value="Homeodomain-like_sf"/>
</dbReference>
<protein>
    <submittedName>
        <fullName evidence="5">AraC family transcriptional regulator</fullName>
    </submittedName>
</protein>
<accession>A0ABT6AZX5</accession>
<evidence type="ECO:0000256" key="3">
    <source>
        <dbReference type="ARBA" id="ARBA00023163"/>
    </source>
</evidence>
<dbReference type="Gene3D" id="1.10.10.60">
    <property type="entry name" value="Homeodomain-like"/>
    <property type="match status" value="1"/>
</dbReference>
<evidence type="ECO:0000256" key="1">
    <source>
        <dbReference type="ARBA" id="ARBA00023015"/>
    </source>
</evidence>
<dbReference type="RefSeq" id="WP_276268186.1">
    <property type="nucleotide sequence ID" value="NZ_JARJLM010000569.1"/>
</dbReference>
<proteinExistence type="predicted"/>
<keyword evidence="2" id="KW-0238">DNA-binding</keyword>